<organism evidence="1 2">
    <name type="scientific">Araneus ventricosus</name>
    <name type="common">Orbweaver spider</name>
    <name type="synonym">Epeira ventricosa</name>
    <dbReference type="NCBI Taxonomy" id="182803"/>
    <lineage>
        <taxon>Eukaryota</taxon>
        <taxon>Metazoa</taxon>
        <taxon>Ecdysozoa</taxon>
        <taxon>Arthropoda</taxon>
        <taxon>Chelicerata</taxon>
        <taxon>Arachnida</taxon>
        <taxon>Araneae</taxon>
        <taxon>Araneomorphae</taxon>
        <taxon>Entelegynae</taxon>
        <taxon>Araneoidea</taxon>
        <taxon>Araneidae</taxon>
        <taxon>Araneus</taxon>
    </lineage>
</organism>
<sequence>MLFEDQVAHQGKGNGSEIFKMPWDNALQTSTSNRIQKIFKSTYSISSKSTSPKHSHHSSLKAFGPQLCMNQTSDLHMKSDLILRGSILVRSIGLGDVTFSVVNGREK</sequence>
<comment type="caution">
    <text evidence="1">The sequence shown here is derived from an EMBL/GenBank/DDBJ whole genome shotgun (WGS) entry which is preliminary data.</text>
</comment>
<keyword evidence="2" id="KW-1185">Reference proteome</keyword>
<accession>A0A4Y2RSZ7</accession>
<reference evidence="1 2" key="1">
    <citation type="journal article" date="2019" name="Sci. Rep.">
        <title>Orb-weaving spider Araneus ventricosus genome elucidates the spidroin gene catalogue.</title>
        <authorList>
            <person name="Kono N."/>
            <person name="Nakamura H."/>
            <person name="Ohtoshi R."/>
            <person name="Moran D.A.P."/>
            <person name="Shinohara A."/>
            <person name="Yoshida Y."/>
            <person name="Fujiwara M."/>
            <person name="Mori M."/>
            <person name="Tomita M."/>
            <person name="Arakawa K."/>
        </authorList>
    </citation>
    <scope>NUCLEOTIDE SEQUENCE [LARGE SCALE GENOMIC DNA]</scope>
</reference>
<name>A0A4Y2RSZ7_ARAVE</name>
<evidence type="ECO:0000313" key="1">
    <source>
        <dbReference type="EMBL" id="GBN78977.1"/>
    </source>
</evidence>
<protein>
    <submittedName>
        <fullName evidence="1">Uncharacterized protein</fullName>
    </submittedName>
</protein>
<gene>
    <name evidence="1" type="ORF">AVEN_125961_1</name>
</gene>
<evidence type="ECO:0000313" key="2">
    <source>
        <dbReference type="Proteomes" id="UP000499080"/>
    </source>
</evidence>
<dbReference type="Proteomes" id="UP000499080">
    <property type="component" value="Unassembled WGS sequence"/>
</dbReference>
<dbReference type="AlphaFoldDB" id="A0A4Y2RSZ7"/>
<dbReference type="EMBL" id="BGPR01018365">
    <property type="protein sequence ID" value="GBN78977.1"/>
    <property type="molecule type" value="Genomic_DNA"/>
</dbReference>
<proteinExistence type="predicted"/>